<dbReference type="OrthoDB" id="48036at2759"/>
<dbReference type="Gene3D" id="3.30.990.10">
    <property type="entry name" value="Formiminotransferase, N-terminal subdomain"/>
    <property type="match status" value="1"/>
</dbReference>
<dbReference type="PANTHER" id="PTHR12234:SF5">
    <property type="entry name" value="PUTATIVE, EXPRESSED-RELATED"/>
    <property type="match status" value="1"/>
</dbReference>
<accession>A0A3L6TPZ7</accession>
<dbReference type="InterPro" id="IPR051623">
    <property type="entry name" value="FTCD"/>
</dbReference>
<dbReference type="GO" id="GO:0016740">
    <property type="term" value="F:transferase activity"/>
    <property type="evidence" value="ECO:0007669"/>
    <property type="project" value="UniProtKB-KW"/>
</dbReference>
<comment type="caution">
    <text evidence="2">The sequence shown here is derived from an EMBL/GenBank/DDBJ whole genome shotgun (WGS) entry which is preliminary data.</text>
</comment>
<dbReference type="InterPro" id="IPR012886">
    <property type="entry name" value="Formiminotransferase_N"/>
</dbReference>
<name>A0A3L6TPZ7_PANMI</name>
<dbReference type="Pfam" id="PF07837">
    <property type="entry name" value="FTCD_N"/>
    <property type="match status" value="1"/>
</dbReference>
<dbReference type="GO" id="GO:0005542">
    <property type="term" value="F:folic acid binding"/>
    <property type="evidence" value="ECO:0007669"/>
    <property type="project" value="InterPro"/>
</dbReference>
<sequence>MELDQADEKLLPFFHGNKVLSSPPAPNAKDNLSMMHSKFICCKLYISESRNPTAIAAIDLAAKTDPQVAVLSKFEDSLYNRIRYTLVSYIIDDSSTGEVIYSPIRKVLLAMMEAAFSAINLKLHSGAHPRMGVNDDLSFHPLGQATMEDAASLAKQVASDIGNDFQVPVFLYAAAHPTGKSVGAIRRELGYYRPNHMGNQWSGTMLPDVLPIRPDEGPTNVSSERGATTVGATPFLEGYNVPVLSKDVATVRRITRSLTGRGGGLPTVQALALLHGDDCTEIACLLDPDHVSAYQVQTVVEQIAAEQGLEVEKGYFTDLTKDRMLDKYLKITDE</sequence>
<feature type="domain" description="Formiminotransferase N-terminal subdomain" evidence="1">
    <location>
        <begin position="38"/>
        <end position="234"/>
    </location>
</feature>
<dbReference type="EMBL" id="PQIB02000001">
    <property type="protein sequence ID" value="RLN42280.1"/>
    <property type="molecule type" value="Genomic_DNA"/>
</dbReference>
<dbReference type="InterPro" id="IPR037064">
    <property type="entry name" value="Formiminotransferase_N_sf"/>
</dbReference>
<dbReference type="InterPro" id="IPR022384">
    <property type="entry name" value="FormiminoTrfase_cat_dom_sf"/>
</dbReference>
<dbReference type="SUPFAM" id="SSF55116">
    <property type="entry name" value="Formiminotransferase domain of formiminotransferase-cyclodeaminase"/>
    <property type="match status" value="1"/>
</dbReference>
<keyword evidence="3" id="KW-1185">Reference proteome</keyword>
<dbReference type="STRING" id="4540.A0A3L6TPZ7"/>
<evidence type="ECO:0000313" key="3">
    <source>
        <dbReference type="Proteomes" id="UP000275267"/>
    </source>
</evidence>
<dbReference type="Proteomes" id="UP000275267">
    <property type="component" value="Unassembled WGS sequence"/>
</dbReference>
<evidence type="ECO:0000313" key="2">
    <source>
        <dbReference type="EMBL" id="RLN42280.1"/>
    </source>
</evidence>
<evidence type="ECO:0000259" key="1">
    <source>
        <dbReference type="SMART" id="SM01222"/>
    </source>
</evidence>
<dbReference type="PANTHER" id="PTHR12234">
    <property type="entry name" value="FORMIMINOTRANSFERASE-CYCLODEAMINASE"/>
    <property type="match status" value="1"/>
</dbReference>
<proteinExistence type="predicted"/>
<dbReference type="AlphaFoldDB" id="A0A3L6TPZ7"/>
<dbReference type="Gene3D" id="3.30.70.670">
    <property type="entry name" value="Formiminotransferase, C-terminal subdomain"/>
    <property type="match status" value="1"/>
</dbReference>
<reference evidence="3" key="1">
    <citation type="journal article" date="2019" name="Nat. Commun.">
        <title>The genome of broomcorn millet.</title>
        <authorList>
            <person name="Zou C."/>
            <person name="Miki D."/>
            <person name="Li D."/>
            <person name="Tang Q."/>
            <person name="Xiao L."/>
            <person name="Rajput S."/>
            <person name="Deng P."/>
            <person name="Jia W."/>
            <person name="Huang R."/>
            <person name="Zhang M."/>
            <person name="Sun Y."/>
            <person name="Hu J."/>
            <person name="Fu X."/>
            <person name="Schnable P.S."/>
            <person name="Li F."/>
            <person name="Zhang H."/>
            <person name="Feng B."/>
            <person name="Zhu X."/>
            <person name="Liu R."/>
            <person name="Schnable J.C."/>
            <person name="Zhu J.-K."/>
            <person name="Zhang H."/>
        </authorList>
    </citation>
    <scope>NUCLEOTIDE SEQUENCE [LARGE SCALE GENOMIC DNA]</scope>
</reference>
<gene>
    <name evidence="2" type="ORF">C2845_PM01G36170</name>
</gene>
<organism evidence="2 3">
    <name type="scientific">Panicum miliaceum</name>
    <name type="common">Proso millet</name>
    <name type="synonym">Broomcorn millet</name>
    <dbReference type="NCBI Taxonomy" id="4540"/>
    <lineage>
        <taxon>Eukaryota</taxon>
        <taxon>Viridiplantae</taxon>
        <taxon>Streptophyta</taxon>
        <taxon>Embryophyta</taxon>
        <taxon>Tracheophyta</taxon>
        <taxon>Spermatophyta</taxon>
        <taxon>Magnoliopsida</taxon>
        <taxon>Liliopsida</taxon>
        <taxon>Poales</taxon>
        <taxon>Poaceae</taxon>
        <taxon>PACMAD clade</taxon>
        <taxon>Panicoideae</taxon>
        <taxon>Panicodae</taxon>
        <taxon>Paniceae</taxon>
        <taxon>Panicinae</taxon>
        <taxon>Panicum</taxon>
        <taxon>Panicum sect. Panicum</taxon>
    </lineage>
</organism>
<dbReference type="SMART" id="SM01222">
    <property type="entry name" value="FTCD_N"/>
    <property type="match status" value="1"/>
</dbReference>
<protein>
    <submittedName>
        <fullName evidence="2">Formimidoyltransferase-cyclodeaminase-like</fullName>
    </submittedName>
</protein>
<dbReference type="InterPro" id="IPR037070">
    <property type="entry name" value="Formiminotransferase_C_sf"/>
</dbReference>